<reference evidence="2" key="5">
    <citation type="journal article" date="2021" name="G3 (Bethesda)">
        <title>Aegilops tauschii genome assembly Aet v5.0 features greater sequence contiguity and improved annotation.</title>
        <authorList>
            <person name="Wang L."/>
            <person name="Zhu T."/>
            <person name="Rodriguez J.C."/>
            <person name="Deal K.R."/>
            <person name="Dubcovsky J."/>
            <person name="McGuire P.E."/>
            <person name="Lux T."/>
            <person name="Spannagl M."/>
            <person name="Mayer K.F.X."/>
            <person name="Baldrich P."/>
            <person name="Meyers B.C."/>
            <person name="Huo N."/>
            <person name="Gu Y.Q."/>
            <person name="Zhou H."/>
            <person name="Devos K.M."/>
            <person name="Bennetzen J.L."/>
            <person name="Unver T."/>
            <person name="Budak H."/>
            <person name="Gulick P.J."/>
            <person name="Galiba G."/>
            <person name="Kalapos B."/>
            <person name="Nelson D.R."/>
            <person name="Li P."/>
            <person name="You F.M."/>
            <person name="Luo M.C."/>
            <person name="Dvorak J."/>
        </authorList>
    </citation>
    <scope>NUCLEOTIDE SEQUENCE [LARGE SCALE GENOMIC DNA]</scope>
    <source>
        <strain evidence="2">cv. AL8/78</strain>
    </source>
</reference>
<reference evidence="2" key="3">
    <citation type="journal article" date="2017" name="Nature">
        <title>Genome sequence of the progenitor of the wheat D genome Aegilops tauschii.</title>
        <authorList>
            <person name="Luo M.C."/>
            <person name="Gu Y.Q."/>
            <person name="Puiu D."/>
            <person name="Wang H."/>
            <person name="Twardziok S.O."/>
            <person name="Deal K.R."/>
            <person name="Huo N."/>
            <person name="Zhu T."/>
            <person name="Wang L."/>
            <person name="Wang Y."/>
            <person name="McGuire P.E."/>
            <person name="Liu S."/>
            <person name="Long H."/>
            <person name="Ramasamy R.K."/>
            <person name="Rodriguez J.C."/>
            <person name="Van S.L."/>
            <person name="Yuan L."/>
            <person name="Wang Z."/>
            <person name="Xia Z."/>
            <person name="Xiao L."/>
            <person name="Anderson O.D."/>
            <person name="Ouyang S."/>
            <person name="Liang Y."/>
            <person name="Zimin A.V."/>
            <person name="Pertea G."/>
            <person name="Qi P."/>
            <person name="Bennetzen J.L."/>
            <person name="Dai X."/>
            <person name="Dawson M.W."/>
            <person name="Muller H.G."/>
            <person name="Kugler K."/>
            <person name="Rivarola-Duarte L."/>
            <person name="Spannagl M."/>
            <person name="Mayer K.F.X."/>
            <person name="Lu F.H."/>
            <person name="Bevan M.W."/>
            <person name="Leroy P."/>
            <person name="Li P."/>
            <person name="You F.M."/>
            <person name="Sun Q."/>
            <person name="Liu Z."/>
            <person name="Lyons E."/>
            <person name="Wicker T."/>
            <person name="Salzberg S.L."/>
            <person name="Devos K.M."/>
            <person name="Dvorak J."/>
        </authorList>
    </citation>
    <scope>NUCLEOTIDE SEQUENCE [LARGE SCALE GENOMIC DNA]</scope>
    <source>
        <strain evidence="2">cv. AL8/78</strain>
    </source>
</reference>
<evidence type="ECO:0000313" key="2">
    <source>
        <dbReference type="EnsemblPlants" id="AET5Gv20727500.4"/>
    </source>
</evidence>
<dbReference type="Gramene" id="AET5Gv20727500.4">
    <property type="protein sequence ID" value="AET5Gv20727500.4"/>
    <property type="gene ID" value="AET5Gv20727500"/>
</dbReference>
<keyword evidence="1" id="KW-1133">Transmembrane helix</keyword>
<protein>
    <submittedName>
        <fullName evidence="2">Uncharacterized protein</fullName>
    </submittedName>
</protein>
<keyword evidence="1" id="KW-0472">Membrane</keyword>
<feature type="transmembrane region" description="Helical" evidence="1">
    <location>
        <begin position="40"/>
        <end position="59"/>
    </location>
</feature>
<dbReference type="AlphaFoldDB" id="A0A453LDQ0"/>
<keyword evidence="3" id="KW-1185">Reference proteome</keyword>
<evidence type="ECO:0000313" key="3">
    <source>
        <dbReference type="Proteomes" id="UP000015105"/>
    </source>
</evidence>
<reference evidence="2" key="4">
    <citation type="submission" date="2019-03" db="UniProtKB">
        <authorList>
            <consortium name="EnsemblPlants"/>
        </authorList>
    </citation>
    <scope>IDENTIFICATION</scope>
</reference>
<dbReference type="Proteomes" id="UP000015105">
    <property type="component" value="Chromosome 5D"/>
</dbReference>
<reference evidence="3" key="2">
    <citation type="journal article" date="2017" name="Nat. Plants">
        <title>The Aegilops tauschii genome reveals multiple impacts of transposons.</title>
        <authorList>
            <person name="Zhao G."/>
            <person name="Zou C."/>
            <person name="Li K."/>
            <person name="Wang K."/>
            <person name="Li T."/>
            <person name="Gao L."/>
            <person name="Zhang X."/>
            <person name="Wang H."/>
            <person name="Yang Z."/>
            <person name="Liu X."/>
            <person name="Jiang W."/>
            <person name="Mao L."/>
            <person name="Kong X."/>
            <person name="Jiao Y."/>
            <person name="Jia J."/>
        </authorList>
    </citation>
    <scope>NUCLEOTIDE SEQUENCE [LARGE SCALE GENOMIC DNA]</scope>
    <source>
        <strain evidence="3">cv. AL8/78</strain>
    </source>
</reference>
<reference evidence="3" key="1">
    <citation type="journal article" date="2014" name="Science">
        <title>Ancient hybridizations among the ancestral genomes of bread wheat.</title>
        <authorList>
            <consortium name="International Wheat Genome Sequencing Consortium,"/>
            <person name="Marcussen T."/>
            <person name="Sandve S.R."/>
            <person name="Heier L."/>
            <person name="Spannagl M."/>
            <person name="Pfeifer M."/>
            <person name="Jakobsen K.S."/>
            <person name="Wulff B.B."/>
            <person name="Steuernagel B."/>
            <person name="Mayer K.F."/>
            <person name="Olsen O.A."/>
        </authorList>
    </citation>
    <scope>NUCLEOTIDE SEQUENCE [LARGE SCALE GENOMIC DNA]</scope>
    <source>
        <strain evidence="3">cv. AL8/78</strain>
    </source>
</reference>
<organism evidence="2 3">
    <name type="scientific">Aegilops tauschii subsp. strangulata</name>
    <name type="common">Goatgrass</name>
    <dbReference type="NCBI Taxonomy" id="200361"/>
    <lineage>
        <taxon>Eukaryota</taxon>
        <taxon>Viridiplantae</taxon>
        <taxon>Streptophyta</taxon>
        <taxon>Embryophyta</taxon>
        <taxon>Tracheophyta</taxon>
        <taxon>Spermatophyta</taxon>
        <taxon>Magnoliopsida</taxon>
        <taxon>Liliopsida</taxon>
        <taxon>Poales</taxon>
        <taxon>Poaceae</taxon>
        <taxon>BOP clade</taxon>
        <taxon>Pooideae</taxon>
        <taxon>Triticodae</taxon>
        <taxon>Triticeae</taxon>
        <taxon>Triticinae</taxon>
        <taxon>Aegilops</taxon>
    </lineage>
</organism>
<dbReference type="EnsemblPlants" id="AET5Gv20727500.4">
    <property type="protein sequence ID" value="AET5Gv20727500.4"/>
    <property type="gene ID" value="AET5Gv20727500"/>
</dbReference>
<sequence>KTSAAKKKPFYDFHTSSDFFIEFFETLFKSLFVPMTRVPFSLHIILSSLKYMMFLYCYVTQPLCYFFH</sequence>
<evidence type="ECO:0000256" key="1">
    <source>
        <dbReference type="SAM" id="Phobius"/>
    </source>
</evidence>
<name>A0A453LDQ0_AEGTS</name>
<accession>A0A453LDQ0</accession>
<proteinExistence type="predicted"/>
<keyword evidence="1" id="KW-0812">Transmembrane</keyword>